<reference evidence="1" key="1">
    <citation type="submission" date="2022-01" db="EMBL/GenBank/DDBJ databases">
        <authorList>
            <person name="King R."/>
        </authorList>
    </citation>
    <scope>NUCLEOTIDE SEQUENCE</scope>
</reference>
<proteinExistence type="predicted"/>
<dbReference type="AlphaFoldDB" id="A0A9N9QSW7"/>
<keyword evidence="2" id="KW-1185">Reference proteome</keyword>
<dbReference type="Proteomes" id="UP001152799">
    <property type="component" value="Chromosome 9"/>
</dbReference>
<dbReference type="EMBL" id="OU892285">
    <property type="protein sequence ID" value="CAG9773144.1"/>
    <property type="molecule type" value="Genomic_DNA"/>
</dbReference>
<evidence type="ECO:0000313" key="1">
    <source>
        <dbReference type="EMBL" id="CAG9773144.1"/>
    </source>
</evidence>
<organism evidence="1 2">
    <name type="scientific">Ceutorhynchus assimilis</name>
    <name type="common">cabbage seed weevil</name>
    <dbReference type="NCBI Taxonomy" id="467358"/>
    <lineage>
        <taxon>Eukaryota</taxon>
        <taxon>Metazoa</taxon>
        <taxon>Ecdysozoa</taxon>
        <taxon>Arthropoda</taxon>
        <taxon>Hexapoda</taxon>
        <taxon>Insecta</taxon>
        <taxon>Pterygota</taxon>
        <taxon>Neoptera</taxon>
        <taxon>Endopterygota</taxon>
        <taxon>Coleoptera</taxon>
        <taxon>Polyphaga</taxon>
        <taxon>Cucujiformia</taxon>
        <taxon>Curculionidae</taxon>
        <taxon>Ceutorhynchinae</taxon>
        <taxon>Ceutorhynchus</taxon>
    </lineage>
</organism>
<accession>A0A9N9QSW7</accession>
<name>A0A9N9QSW7_9CUCU</name>
<evidence type="ECO:0000313" key="2">
    <source>
        <dbReference type="Proteomes" id="UP001152799"/>
    </source>
</evidence>
<protein>
    <recommendedName>
        <fullName evidence="3">Nuclease HARBI1</fullName>
    </recommendedName>
</protein>
<dbReference type="OrthoDB" id="6772212at2759"/>
<evidence type="ECO:0008006" key="3">
    <source>
        <dbReference type="Google" id="ProtNLM"/>
    </source>
</evidence>
<sequence length="188" mass="21946">MNIDYEDIFDDDLEILEIIQNGIPRRVIQRKNHFNEMSPYTFFRKFRLYKDTALRVLEQIEPELEYPNNMNNSVSPINQFLITLRYYPTGGHLNFLADFGGMDTSTVSRIIVRVSEAIARLYPQYIDMPQPQNIIDEQIKFHDIARFPRVLGVVDGTHIKIQNPGGDDGEVFRNRKGYFSINTYSSSM</sequence>
<gene>
    <name evidence="1" type="ORF">CEUTPL_LOCUS13543</name>
</gene>